<dbReference type="InterPro" id="IPR023214">
    <property type="entry name" value="HAD_sf"/>
</dbReference>
<reference evidence="4 5" key="1">
    <citation type="submission" date="2019-03" db="EMBL/GenBank/DDBJ databases">
        <title>Metabolic potential of uncultured bacteria and archaea associated with petroleum seepage in deep-sea sediments.</title>
        <authorList>
            <person name="Dong X."/>
            <person name="Hubert C."/>
        </authorList>
    </citation>
    <scope>NUCLEOTIDE SEQUENCE [LARGE SCALE GENOMIC DNA]</scope>
    <source>
        <strain evidence="4">E44_bin7</strain>
    </source>
</reference>
<gene>
    <name evidence="4" type="ORF">E3J84_07370</name>
</gene>
<dbReference type="GO" id="GO:0016787">
    <property type="term" value="F:hydrolase activity"/>
    <property type="evidence" value="ECO:0007669"/>
    <property type="project" value="UniProtKB-KW"/>
</dbReference>
<evidence type="ECO:0000256" key="3">
    <source>
        <dbReference type="ARBA" id="ARBA00022801"/>
    </source>
</evidence>
<dbReference type="SFLD" id="SFLDS00003">
    <property type="entry name" value="Haloacid_Dehalogenase"/>
    <property type="match status" value="1"/>
</dbReference>
<sequence>MTEFKALIFDVDGVVAETEKDGHRVAFNRVFREEGLKVVWDVENYGDLLKIAGGKERLKTLVYSPDFSRKIPDKDEYILKLHRRKTEIYKEIVAQGKLPARPGVARLIREAHQANLILGVASTSHLESVKALMRKILGEDTLNLFDTILAGDVVRKKKPSPEIYELCSKKLGISPENCAVIEDTRNGLLSAKGAGMVCIVTPSYYSQKEDFSEADLVASCLGDPGEETAHLIRSKVALPEFAYVTVGLLRKLF</sequence>
<dbReference type="SUPFAM" id="SSF56784">
    <property type="entry name" value="HAD-like"/>
    <property type="match status" value="1"/>
</dbReference>
<dbReference type="SFLD" id="SFLDG01129">
    <property type="entry name" value="C1.5:_HAD__Beta-PGM__Phosphata"/>
    <property type="match status" value="1"/>
</dbReference>
<proteinExistence type="inferred from homology"/>
<comment type="similarity">
    <text evidence="1">Belongs to the HAD-like hydrolase superfamily. CbbY/CbbZ/Gph/YieH family.</text>
</comment>
<dbReference type="PANTHER" id="PTHR42896">
    <property type="entry name" value="XYLULOSE-1,5-BISPHOSPHATE (XUBP) PHOSPHATASE"/>
    <property type="match status" value="1"/>
</dbReference>
<dbReference type="EMBL" id="SOKJ01000419">
    <property type="protein sequence ID" value="TET07540.1"/>
    <property type="molecule type" value="Genomic_DNA"/>
</dbReference>
<dbReference type="InterPro" id="IPR023198">
    <property type="entry name" value="PGP-like_dom2"/>
</dbReference>
<protein>
    <submittedName>
        <fullName evidence="4">HAD family hydrolase</fullName>
    </submittedName>
</protein>
<dbReference type="InterPro" id="IPR006439">
    <property type="entry name" value="HAD-SF_hydro_IA"/>
</dbReference>
<dbReference type="InterPro" id="IPR036412">
    <property type="entry name" value="HAD-like_sf"/>
</dbReference>
<dbReference type="PRINTS" id="PR00413">
    <property type="entry name" value="HADHALOGNASE"/>
</dbReference>
<dbReference type="Pfam" id="PF00702">
    <property type="entry name" value="Hydrolase"/>
    <property type="match status" value="1"/>
</dbReference>
<keyword evidence="3 4" id="KW-0378">Hydrolase</keyword>
<dbReference type="PANTHER" id="PTHR42896:SF2">
    <property type="entry name" value="CBBY-LIKE PROTEIN"/>
    <property type="match status" value="1"/>
</dbReference>
<name>A0A523RP45_UNCAE</name>
<dbReference type="FunFam" id="3.40.50.1000:FF:000036">
    <property type="entry name" value="HAD family hydrolase"/>
    <property type="match status" value="1"/>
</dbReference>
<dbReference type="Proteomes" id="UP000316360">
    <property type="component" value="Unassembled WGS sequence"/>
</dbReference>
<evidence type="ECO:0000313" key="5">
    <source>
        <dbReference type="Proteomes" id="UP000316360"/>
    </source>
</evidence>
<evidence type="ECO:0000313" key="4">
    <source>
        <dbReference type="EMBL" id="TET07540.1"/>
    </source>
</evidence>
<dbReference type="Gene3D" id="1.10.150.240">
    <property type="entry name" value="Putative phosphatase, domain 2"/>
    <property type="match status" value="1"/>
</dbReference>
<dbReference type="NCBIfam" id="TIGR01509">
    <property type="entry name" value="HAD-SF-IA-v3"/>
    <property type="match status" value="1"/>
</dbReference>
<evidence type="ECO:0000256" key="2">
    <source>
        <dbReference type="ARBA" id="ARBA00022723"/>
    </source>
</evidence>
<evidence type="ECO:0000256" key="1">
    <source>
        <dbReference type="ARBA" id="ARBA00006171"/>
    </source>
</evidence>
<dbReference type="InterPro" id="IPR044999">
    <property type="entry name" value="CbbY-like"/>
</dbReference>
<dbReference type="Gene3D" id="3.40.50.1000">
    <property type="entry name" value="HAD superfamily/HAD-like"/>
    <property type="match status" value="1"/>
</dbReference>
<dbReference type="AlphaFoldDB" id="A0A523RP45"/>
<comment type="caution">
    <text evidence="4">The sequence shown here is derived from an EMBL/GenBank/DDBJ whole genome shotgun (WGS) entry which is preliminary data.</text>
</comment>
<keyword evidence="2" id="KW-0479">Metal-binding</keyword>
<dbReference type="GO" id="GO:0046872">
    <property type="term" value="F:metal ion binding"/>
    <property type="evidence" value="ECO:0007669"/>
    <property type="project" value="UniProtKB-KW"/>
</dbReference>
<accession>A0A523RP45</accession>
<organism evidence="4 5">
    <name type="scientific">Aerophobetes bacterium</name>
    <dbReference type="NCBI Taxonomy" id="2030807"/>
    <lineage>
        <taxon>Bacteria</taxon>
        <taxon>Candidatus Aerophobota</taxon>
    </lineage>
</organism>